<reference evidence="1" key="2">
    <citation type="journal article" date="2011" name="Microb. Ecol.">
        <title>Taxonomic and Functional Metagenomic Profiling of the Microbial Community in the Anoxic Sediment of a Sub-saline Shallow Lake (Laguna de Carrizo, Central Spain).</title>
        <authorList>
            <person name="Ferrer M."/>
            <person name="Guazzaroni M.E."/>
            <person name="Richter M."/>
            <person name="Garcia-Salamanca A."/>
            <person name="Yarza P."/>
            <person name="Suarez-Suarez A."/>
            <person name="Solano J."/>
            <person name="Alcaide M."/>
            <person name="van Dillewijn P."/>
            <person name="Molina-Henares M.A."/>
            <person name="Lopez-Cortes N."/>
            <person name="Al-Ramahi Y."/>
            <person name="Guerrero C."/>
            <person name="Acosta A."/>
            <person name="de Eugenio L.I."/>
            <person name="Martinez V."/>
            <person name="Marques S."/>
            <person name="Rojo F."/>
            <person name="Santero E."/>
            <person name="Genilloud O."/>
            <person name="Perez-Perez J."/>
            <person name="Rossello-Mora R."/>
            <person name="Ramos J.L."/>
        </authorList>
    </citation>
    <scope>NUCLEOTIDE SEQUENCE</scope>
</reference>
<proteinExistence type="predicted"/>
<name>D9PG23_9ZZZZ</name>
<dbReference type="AlphaFoldDB" id="D9PG23"/>
<evidence type="ECO:0000313" key="1">
    <source>
        <dbReference type="EMBL" id="EFK97493.1"/>
    </source>
</evidence>
<dbReference type="EMBL" id="ADZX01000158">
    <property type="protein sequence ID" value="EFK97493.1"/>
    <property type="molecule type" value="Genomic_DNA"/>
</dbReference>
<comment type="caution">
    <text evidence="1">The sequence shown here is derived from an EMBL/GenBank/DDBJ whole genome shotgun (WGS) entry which is preliminary data.</text>
</comment>
<accession>D9PG23</accession>
<dbReference type="Gene3D" id="3.40.50.150">
    <property type="entry name" value="Vaccinia Virus protein VP39"/>
    <property type="match status" value="1"/>
</dbReference>
<reference evidence="1" key="1">
    <citation type="submission" date="2010-07" db="EMBL/GenBank/DDBJ databases">
        <authorList>
            <consortium name="CONSOLIDER consortium CSD2007-00005"/>
            <person name="Guazzaroni M.-E."/>
            <person name="Richter M."/>
            <person name="Garcia-Salamanca A."/>
            <person name="Yarza P."/>
            <person name="Ferrer M."/>
        </authorList>
    </citation>
    <scope>NUCLEOTIDE SEQUENCE</scope>
</reference>
<dbReference type="SUPFAM" id="SSF53335">
    <property type="entry name" value="S-adenosyl-L-methionine-dependent methyltransferases"/>
    <property type="match status" value="1"/>
</dbReference>
<protein>
    <recommendedName>
        <fullName evidence="2">DNA (cytosine-5-)-methyltransferase</fullName>
    </recommendedName>
</protein>
<gene>
    <name evidence="1" type="ORF">LDC_0468</name>
</gene>
<sequence length="52" mass="5896">MNNFISQNYPIKILDIFSGSGCIGLSILNNLENVSVDFADIKNEIFYKLKKI</sequence>
<organism evidence="1">
    <name type="scientific">sediment metagenome</name>
    <dbReference type="NCBI Taxonomy" id="749907"/>
    <lineage>
        <taxon>unclassified sequences</taxon>
        <taxon>metagenomes</taxon>
        <taxon>ecological metagenomes</taxon>
    </lineage>
</organism>
<evidence type="ECO:0008006" key="2">
    <source>
        <dbReference type="Google" id="ProtNLM"/>
    </source>
</evidence>
<dbReference type="InterPro" id="IPR029063">
    <property type="entry name" value="SAM-dependent_MTases_sf"/>
</dbReference>